<evidence type="ECO:0000313" key="2">
    <source>
        <dbReference type="EMBL" id="CAB5015210.1"/>
    </source>
</evidence>
<dbReference type="AlphaFoldDB" id="A0A6J7QBR0"/>
<protein>
    <submittedName>
        <fullName evidence="2">Unannotated protein</fullName>
    </submittedName>
</protein>
<dbReference type="SUPFAM" id="SSF53167">
    <property type="entry name" value="Purine and uridine phosphorylases"/>
    <property type="match status" value="1"/>
</dbReference>
<feature type="domain" description="Nucleoside phosphorylase" evidence="1">
    <location>
        <begin position="127"/>
        <end position="198"/>
    </location>
</feature>
<dbReference type="EMBL" id="CAFBPA010000217">
    <property type="protein sequence ID" value="CAB5015210.1"/>
    <property type="molecule type" value="Genomic_DNA"/>
</dbReference>
<dbReference type="InterPro" id="IPR000845">
    <property type="entry name" value="Nucleoside_phosphorylase_d"/>
</dbReference>
<dbReference type="GO" id="GO:0008930">
    <property type="term" value="F:methylthioadenosine nucleosidase activity"/>
    <property type="evidence" value="ECO:0007669"/>
    <property type="project" value="TreeGrafter"/>
</dbReference>
<dbReference type="GO" id="GO:0019284">
    <property type="term" value="P:L-methionine salvage from S-adenosylmethionine"/>
    <property type="evidence" value="ECO:0007669"/>
    <property type="project" value="TreeGrafter"/>
</dbReference>
<feature type="domain" description="Nucleoside phosphorylase" evidence="1">
    <location>
        <begin position="45"/>
        <end position="104"/>
    </location>
</feature>
<name>A0A6J7QBR0_9ZZZZ</name>
<dbReference type="Gene3D" id="3.40.50.1580">
    <property type="entry name" value="Nucleoside phosphorylase domain"/>
    <property type="match status" value="1"/>
</dbReference>
<dbReference type="GO" id="GO:0005829">
    <property type="term" value="C:cytosol"/>
    <property type="evidence" value="ECO:0007669"/>
    <property type="project" value="TreeGrafter"/>
</dbReference>
<sequence>MAVTLVVTNLHNRKATMHLYRAISSDLPLLVVALEEEATHLHVTELPVLVTGAGKVNAAVAVATILGKFSPARVINLGTAGALRDGVSGTQVISRVTQHDLDDAELFELTGLHFGAPIEFGGTGLTLTTGDDFVSNDTTRNRLAKQADLVDMEGYAIAHAAAVAGIPLTIVKQVSDQAGSAAGKSWSESVDECAEQLAAWVRANVLK</sequence>
<dbReference type="PANTHER" id="PTHR46832:SF1">
    <property type="entry name" value="5'-METHYLTHIOADENOSINE_S-ADENOSYLHOMOCYSTEINE NUCLEOSIDASE"/>
    <property type="match status" value="1"/>
</dbReference>
<accession>A0A6J7QBR0</accession>
<evidence type="ECO:0000259" key="1">
    <source>
        <dbReference type="Pfam" id="PF01048"/>
    </source>
</evidence>
<proteinExistence type="predicted"/>
<organism evidence="2">
    <name type="scientific">freshwater metagenome</name>
    <dbReference type="NCBI Taxonomy" id="449393"/>
    <lineage>
        <taxon>unclassified sequences</taxon>
        <taxon>metagenomes</taxon>
        <taxon>ecological metagenomes</taxon>
    </lineage>
</organism>
<dbReference type="PANTHER" id="PTHR46832">
    <property type="entry name" value="5'-METHYLTHIOADENOSINE/S-ADENOSYLHOMOCYSTEINE NUCLEOSIDASE"/>
    <property type="match status" value="1"/>
</dbReference>
<dbReference type="Pfam" id="PF01048">
    <property type="entry name" value="PNP_UDP_1"/>
    <property type="match status" value="2"/>
</dbReference>
<reference evidence="2" key="1">
    <citation type="submission" date="2020-05" db="EMBL/GenBank/DDBJ databases">
        <authorList>
            <person name="Chiriac C."/>
            <person name="Salcher M."/>
            <person name="Ghai R."/>
            <person name="Kavagutti S V."/>
        </authorList>
    </citation>
    <scope>NUCLEOTIDE SEQUENCE</scope>
</reference>
<dbReference type="InterPro" id="IPR035994">
    <property type="entry name" value="Nucleoside_phosphorylase_sf"/>
</dbReference>
<dbReference type="GO" id="GO:0008782">
    <property type="term" value="F:adenosylhomocysteine nucleosidase activity"/>
    <property type="evidence" value="ECO:0007669"/>
    <property type="project" value="TreeGrafter"/>
</dbReference>
<gene>
    <name evidence="2" type="ORF">UFOPK4043_01273</name>
</gene>
<dbReference type="NCBIfam" id="NF004168">
    <property type="entry name" value="PRK05634.1"/>
    <property type="match status" value="1"/>
</dbReference>
<dbReference type="GO" id="GO:0009116">
    <property type="term" value="P:nucleoside metabolic process"/>
    <property type="evidence" value="ECO:0007669"/>
    <property type="project" value="InterPro"/>
</dbReference>